<feature type="region of interest" description="Disordered" evidence="2">
    <location>
        <begin position="256"/>
        <end position="285"/>
    </location>
</feature>
<feature type="transmembrane region" description="Helical" evidence="3">
    <location>
        <begin position="491"/>
        <end position="509"/>
    </location>
</feature>
<dbReference type="InterPro" id="IPR050327">
    <property type="entry name" value="Proton-linked_MCT"/>
</dbReference>
<feature type="transmembrane region" description="Helical" evidence="3">
    <location>
        <begin position="521"/>
        <end position="541"/>
    </location>
</feature>
<evidence type="ECO:0000256" key="1">
    <source>
        <dbReference type="ARBA" id="ARBA00004141"/>
    </source>
</evidence>
<dbReference type="InterPro" id="IPR020846">
    <property type="entry name" value="MFS_dom"/>
</dbReference>
<dbReference type="OrthoDB" id="6499973at2759"/>
<dbReference type="InterPro" id="IPR036259">
    <property type="entry name" value="MFS_trans_sf"/>
</dbReference>
<feature type="transmembrane region" description="Helical" evidence="3">
    <location>
        <begin position="96"/>
        <end position="114"/>
    </location>
</feature>
<dbReference type="Proteomes" id="UP000887116">
    <property type="component" value="Unassembled WGS sequence"/>
</dbReference>
<dbReference type="PROSITE" id="PS50850">
    <property type="entry name" value="MFS"/>
    <property type="match status" value="1"/>
</dbReference>
<keyword evidence="3" id="KW-0812">Transmembrane</keyword>
<feature type="transmembrane region" description="Helical" evidence="3">
    <location>
        <begin position="153"/>
        <end position="172"/>
    </location>
</feature>
<keyword evidence="6" id="KW-1185">Reference proteome</keyword>
<reference evidence="5" key="1">
    <citation type="submission" date="2020-07" db="EMBL/GenBank/DDBJ databases">
        <title>Multicomponent nature underlies the extraordinary mechanical properties of spider dragline silk.</title>
        <authorList>
            <person name="Kono N."/>
            <person name="Nakamura H."/>
            <person name="Mori M."/>
            <person name="Yoshida Y."/>
            <person name="Ohtoshi R."/>
            <person name="Malay A.D."/>
            <person name="Moran D.A.P."/>
            <person name="Tomita M."/>
            <person name="Numata K."/>
            <person name="Arakawa K."/>
        </authorList>
    </citation>
    <scope>NUCLEOTIDE SEQUENCE</scope>
</reference>
<evidence type="ECO:0000256" key="2">
    <source>
        <dbReference type="SAM" id="MobiDB-lite"/>
    </source>
</evidence>
<comment type="subcellular location">
    <subcellularLocation>
        <location evidence="1">Membrane</location>
        <topology evidence="1">Multi-pass membrane protein</topology>
    </subcellularLocation>
</comment>
<evidence type="ECO:0000259" key="4">
    <source>
        <dbReference type="PROSITE" id="PS50850"/>
    </source>
</evidence>
<gene>
    <name evidence="5" type="primary">slc16a12</name>
    <name evidence="5" type="ORF">TNCT_232891</name>
</gene>
<dbReference type="FunFam" id="1.20.1250.20:FF:000505">
    <property type="entry name" value="Predicted protein"/>
    <property type="match status" value="1"/>
</dbReference>
<feature type="transmembrane region" description="Helical" evidence="3">
    <location>
        <begin position="454"/>
        <end position="475"/>
    </location>
</feature>
<comment type="caution">
    <text evidence="5">The sequence shown here is derived from an EMBL/GenBank/DDBJ whole genome shotgun (WGS) entry which is preliminary data.</text>
</comment>
<dbReference type="GO" id="GO:0016020">
    <property type="term" value="C:membrane"/>
    <property type="evidence" value="ECO:0007669"/>
    <property type="project" value="UniProtKB-SubCell"/>
</dbReference>
<sequence length="657" mass="71359">MVVVKRESMKVTSEEAAMPTPPDGGWGWVVVFASFMIHVVADGVTYTFGIFYYEFLKYYGESKGTTAWVASIMVGTTYCIGPIASGLTNRYGCRAVTIAGSILAAAGLMLSTLAPNVLTLFFTIGILTGAGLGLMYLPSIVSVTCYFEKQRAFATGVAVCGSGMGTFALAPLTEYLVEAYGWKGSMLIIAALVLNCTVFGALFRPLESSCPKRKSVALLKNHELPKLRLSNGTLNNGRLSVTDDCVTPSTPLMFQANGRASIDDQSKKNPEDTISNDSRQTNGFINHSKSLDITPKMMLPPGYSTNPSTPLESNGVSKDIVLRSNGITQDRKNEGLRNSLMLPTDFLRRKVEGTPLSSFVCSSASLAQTHKELSQLEYSCSQSHHGGLMYRKDIFYSGSLVSLAKYRSHPNISYSTVWDNPEAQSKKNRLKCCPKEMRDALEEMTNFSLLKNPIFLMFAVSNFLTSIGFNVPYIYTKDRVTDMGLTSEEDASFLLSIIGISNTVGRVTLGYLSDRSWVNRLWIYNVSLLICGLSTALSCYALDYSLMAVYCAIFGATAGAYVSLTSVILVDLLGLDKLTNAFGILLVFQGVSCLIGPPVTGWLYDFLGSYDPGFFMSGAMIALSGIMLFLVPCISKPPSIHVSDPEDPKPKTAESSA</sequence>
<dbReference type="AlphaFoldDB" id="A0A8X6LBU3"/>
<feature type="transmembrane region" description="Helical" evidence="3">
    <location>
        <begin position="582"/>
        <end position="602"/>
    </location>
</feature>
<dbReference type="Pfam" id="PF07690">
    <property type="entry name" value="MFS_1"/>
    <property type="match status" value="2"/>
</dbReference>
<keyword evidence="3" id="KW-1133">Transmembrane helix</keyword>
<feature type="transmembrane region" description="Helical" evidence="3">
    <location>
        <begin position="184"/>
        <end position="203"/>
    </location>
</feature>
<dbReference type="PANTHER" id="PTHR11360">
    <property type="entry name" value="MONOCARBOXYLATE TRANSPORTER"/>
    <property type="match status" value="1"/>
</dbReference>
<feature type="transmembrane region" description="Helical" evidence="3">
    <location>
        <begin position="65"/>
        <end position="84"/>
    </location>
</feature>
<dbReference type="SUPFAM" id="SSF103473">
    <property type="entry name" value="MFS general substrate transporter"/>
    <property type="match status" value="1"/>
</dbReference>
<dbReference type="Gene3D" id="1.20.1250.20">
    <property type="entry name" value="MFS general substrate transporter like domains"/>
    <property type="match status" value="2"/>
</dbReference>
<feature type="transmembrane region" description="Helical" evidence="3">
    <location>
        <begin position="614"/>
        <end position="634"/>
    </location>
</feature>
<feature type="domain" description="Major facilitator superfamily (MFS) profile" evidence="4">
    <location>
        <begin position="454"/>
        <end position="657"/>
    </location>
</feature>
<dbReference type="EMBL" id="BMAO01015590">
    <property type="protein sequence ID" value="GFR02817.1"/>
    <property type="molecule type" value="Genomic_DNA"/>
</dbReference>
<evidence type="ECO:0000313" key="5">
    <source>
        <dbReference type="EMBL" id="GFR02817.1"/>
    </source>
</evidence>
<evidence type="ECO:0000313" key="6">
    <source>
        <dbReference type="Proteomes" id="UP000887116"/>
    </source>
</evidence>
<dbReference type="CDD" id="cd17352">
    <property type="entry name" value="MFS_MCT_SLC16"/>
    <property type="match status" value="1"/>
</dbReference>
<feature type="transmembrane region" description="Helical" evidence="3">
    <location>
        <begin position="120"/>
        <end position="141"/>
    </location>
</feature>
<organism evidence="5 6">
    <name type="scientific">Trichonephila clavata</name>
    <name type="common">Joro spider</name>
    <name type="synonym">Nephila clavata</name>
    <dbReference type="NCBI Taxonomy" id="2740835"/>
    <lineage>
        <taxon>Eukaryota</taxon>
        <taxon>Metazoa</taxon>
        <taxon>Ecdysozoa</taxon>
        <taxon>Arthropoda</taxon>
        <taxon>Chelicerata</taxon>
        <taxon>Arachnida</taxon>
        <taxon>Araneae</taxon>
        <taxon>Araneomorphae</taxon>
        <taxon>Entelegynae</taxon>
        <taxon>Araneoidea</taxon>
        <taxon>Nephilidae</taxon>
        <taxon>Trichonephila</taxon>
    </lineage>
</organism>
<protein>
    <submittedName>
        <fullName evidence="5">Monocarboxylate transporter 12</fullName>
    </submittedName>
</protein>
<dbReference type="GO" id="GO:0008028">
    <property type="term" value="F:monocarboxylic acid transmembrane transporter activity"/>
    <property type="evidence" value="ECO:0007669"/>
    <property type="project" value="TreeGrafter"/>
</dbReference>
<feature type="transmembrane region" description="Helical" evidence="3">
    <location>
        <begin position="28"/>
        <end position="53"/>
    </location>
</feature>
<feature type="compositionally biased region" description="Polar residues" evidence="2">
    <location>
        <begin position="272"/>
        <end position="285"/>
    </location>
</feature>
<proteinExistence type="predicted"/>
<dbReference type="PANTHER" id="PTHR11360:SF284">
    <property type="entry name" value="EG:103B4.3 PROTEIN-RELATED"/>
    <property type="match status" value="1"/>
</dbReference>
<keyword evidence="3" id="KW-0472">Membrane</keyword>
<accession>A0A8X6LBU3</accession>
<dbReference type="InterPro" id="IPR011701">
    <property type="entry name" value="MFS"/>
</dbReference>
<evidence type="ECO:0000256" key="3">
    <source>
        <dbReference type="SAM" id="Phobius"/>
    </source>
</evidence>
<name>A0A8X6LBU3_TRICU</name>
<feature type="transmembrane region" description="Helical" evidence="3">
    <location>
        <begin position="547"/>
        <end position="570"/>
    </location>
</feature>
<dbReference type="FunFam" id="1.20.1250.20:FF:000271">
    <property type="entry name" value="Monocarboxylate transporter"/>
    <property type="match status" value="1"/>
</dbReference>
<feature type="compositionally biased region" description="Basic and acidic residues" evidence="2">
    <location>
        <begin position="261"/>
        <end position="271"/>
    </location>
</feature>